<dbReference type="AlphaFoldDB" id="A0A8C5K3M2"/>
<evidence type="ECO:0000313" key="11">
    <source>
        <dbReference type="Proteomes" id="UP000694385"/>
    </source>
</evidence>
<dbReference type="GO" id="GO:0005634">
    <property type="term" value="C:nucleus"/>
    <property type="evidence" value="ECO:0007669"/>
    <property type="project" value="UniProtKB-SubCell"/>
</dbReference>
<evidence type="ECO:0000256" key="1">
    <source>
        <dbReference type="ARBA" id="ARBA00004123"/>
    </source>
</evidence>
<keyword evidence="6" id="KW-0694">RNA-binding</keyword>
<reference evidence="10" key="1">
    <citation type="submission" date="2025-08" db="UniProtKB">
        <authorList>
            <consortium name="Ensembl"/>
        </authorList>
    </citation>
    <scope>IDENTIFICATION</scope>
</reference>
<keyword evidence="5" id="KW-0539">Nucleus</keyword>
<evidence type="ECO:0000256" key="3">
    <source>
        <dbReference type="ARBA" id="ARBA00022771"/>
    </source>
</evidence>
<protein>
    <recommendedName>
        <fullName evidence="12">Matrin-3</fullName>
    </recommendedName>
</protein>
<evidence type="ECO:0000256" key="4">
    <source>
        <dbReference type="ARBA" id="ARBA00022833"/>
    </source>
</evidence>
<feature type="region of interest" description="Disordered" evidence="7">
    <location>
        <begin position="307"/>
        <end position="407"/>
    </location>
</feature>
<reference evidence="10" key="2">
    <citation type="submission" date="2025-09" db="UniProtKB">
        <authorList>
            <consortium name="Ensembl"/>
        </authorList>
    </citation>
    <scope>IDENTIFICATION</scope>
</reference>
<dbReference type="InterPro" id="IPR035979">
    <property type="entry name" value="RBD_domain_sf"/>
</dbReference>
<evidence type="ECO:0000313" key="10">
    <source>
        <dbReference type="Ensembl" id="ENSJJAP00000003600.1"/>
    </source>
</evidence>
<proteinExistence type="predicted"/>
<dbReference type="InterPro" id="IPR012677">
    <property type="entry name" value="Nucleotide-bd_a/b_plait_sf"/>
</dbReference>
<dbReference type="SMART" id="SM00360">
    <property type="entry name" value="RRM"/>
    <property type="match status" value="2"/>
</dbReference>
<dbReference type="GeneTree" id="ENSGT00940000153322"/>
<name>A0A8C5K3M2_JACJA</name>
<keyword evidence="3" id="KW-0863">Zinc-finger</keyword>
<comment type="subcellular location">
    <subcellularLocation>
        <location evidence="1">Nucleus</location>
    </subcellularLocation>
</comment>
<feature type="domain" description="RRM" evidence="8">
    <location>
        <begin position="198"/>
        <end position="273"/>
    </location>
</feature>
<dbReference type="CDD" id="cd12715">
    <property type="entry name" value="RRM2_MATR3"/>
    <property type="match status" value="1"/>
</dbReference>
<evidence type="ECO:0000256" key="7">
    <source>
        <dbReference type="SAM" id="MobiDB-lite"/>
    </source>
</evidence>
<keyword evidence="2" id="KW-0479">Metal-binding</keyword>
<organism evidence="10 11">
    <name type="scientific">Jaculus jaculus</name>
    <name type="common">Lesser Egyptian jerboa</name>
    <dbReference type="NCBI Taxonomy" id="51337"/>
    <lineage>
        <taxon>Eukaryota</taxon>
        <taxon>Metazoa</taxon>
        <taxon>Chordata</taxon>
        <taxon>Craniata</taxon>
        <taxon>Vertebrata</taxon>
        <taxon>Euteleostomi</taxon>
        <taxon>Mammalia</taxon>
        <taxon>Eutheria</taxon>
        <taxon>Euarchontoglires</taxon>
        <taxon>Glires</taxon>
        <taxon>Rodentia</taxon>
        <taxon>Myomorpha</taxon>
        <taxon>Dipodoidea</taxon>
        <taxon>Dipodidae</taxon>
        <taxon>Dipodinae</taxon>
        <taxon>Jaculus</taxon>
    </lineage>
</organism>
<dbReference type="Ensembl" id="ENSJJAT00000008099.1">
    <property type="protein sequence ID" value="ENSJJAP00000003600.1"/>
    <property type="gene ID" value="ENSJJAG00000007156.1"/>
</dbReference>
<dbReference type="PROSITE" id="PS50171">
    <property type="entry name" value="ZF_MATRIN"/>
    <property type="match status" value="1"/>
</dbReference>
<dbReference type="OMA" id="FMEMETR"/>
<dbReference type="PANTHER" id="PTHR15592">
    <property type="entry name" value="MATRIN 3/NUCLEAR PROTEIN 220-RELATED"/>
    <property type="match status" value="1"/>
</dbReference>
<evidence type="ECO:0008006" key="12">
    <source>
        <dbReference type="Google" id="ProtNLM"/>
    </source>
</evidence>
<evidence type="ECO:0000259" key="9">
    <source>
        <dbReference type="PROSITE" id="PS50171"/>
    </source>
</evidence>
<evidence type="ECO:0000256" key="2">
    <source>
        <dbReference type="ARBA" id="ARBA00022723"/>
    </source>
</evidence>
<feature type="compositionally biased region" description="Basic and acidic residues" evidence="7">
    <location>
        <begin position="377"/>
        <end position="403"/>
    </location>
</feature>
<dbReference type="InterPro" id="IPR034930">
    <property type="entry name" value="MATR3_RRM2"/>
</dbReference>
<keyword evidence="11" id="KW-1185">Reference proteome</keyword>
<dbReference type="GO" id="GO:0003723">
    <property type="term" value="F:RNA binding"/>
    <property type="evidence" value="ECO:0007669"/>
    <property type="project" value="UniProtKB-UniRule"/>
</dbReference>
<sequence>CLVHSNKEWSQHINGASYSCQCQLLEIYPEWNPDQDTGHTMGDPFMLQQSTNPAPVILGPPPPSFHLGGPGVAPRGNLGAGNGKLQGPRHMQKGRVETSRVVHIMDFQQGKNLRYQLLQLVEPFRVISSHPILNIINEAFIEMTTTEDAQSAVEYYTTTPALVLGKPVRMHLSPKYKRIKKPEGKPDQMFDQEQELGHVIHLSNLPHSAYSDSAVLKLAEPYGKIKNYILMRMKSQAFMEMETREDAMAMVDHSLKKALWFQGRCVKVDLSEKYKRTDAKDDQTEQEPNMLLESEDELLVEEEEAAALLESGSSVEDETDLANLGDVPSDKAGKRESSASAAAKKKLKKVDKMEEFDQDNDAENAETGAESAENADDLNKDASENADGKSDDKESYTIPDDYRIGPYQPNAPVGIDYVIPKTGFYCKLCSLFYTNEEVAKNTHCSILPHYQKFLNKLEEECRQKKET</sequence>
<dbReference type="InterPro" id="IPR000690">
    <property type="entry name" value="Matrin/U1-C_Znf_C2H2"/>
</dbReference>
<feature type="compositionally biased region" description="Basic and acidic residues" evidence="7">
    <location>
        <begin position="328"/>
        <end position="337"/>
    </location>
</feature>
<keyword evidence="4" id="KW-0862">Zinc</keyword>
<dbReference type="SUPFAM" id="SSF54928">
    <property type="entry name" value="RNA-binding domain, RBD"/>
    <property type="match status" value="2"/>
</dbReference>
<dbReference type="InterPro" id="IPR000504">
    <property type="entry name" value="RRM_dom"/>
</dbReference>
<evidence type="ECO:0000259" key="8">
    <source>
        <dbReference type="PROSITE" id="PS50102"/>
    </source>
</evidence>
<dbReference type="Proteomes" id="UP000694385">
    <property type="component" value="Unassembled WGS sequence"/>
</dbReference>
<dbReference type="GO" id="GO:0008270">
    <property type="term" value="F:zinc ion binding"/>
    <property type="evidence" value="ECO:0007669"/>
    <property type="project" value="UniProtKB-KW"/>
</dbReference>
<feature type="domain" description="Matrin-type" evidence="9">
    <location>
        <begin position="424"/>
        <end position="455"/>
    </location>
</feature>
<dbReference type="Gene3D" id="3.30.70.330">
    <property type="match status" value="2"/>
</dbReference>
<evidence type="ECO:0000256" key="5">
    <source>
        <dbReference type="ARBA" id="ARBA00023242"/>
    </source>
</evidence>
<dbReference type="PROSITE" id="PS50102">
    <property type="entry name" value="RRM"/>
    <property type="match status" value="1"/>
</dbReference>
<accession>A0A8C5K3M2</accession>
<evidence type="ECO:0000256" key="6">
    <source>
        <dbReference type="PROSITE-ProRule" id="PRU00176"/>
    </source>
</evidence>